<evidence type="ECO:0000259" key="9">
    <source>
        <dbReference type="SMART" id="SM00831"/>
    </source>
</evidence>
<evidence type="ECO:0000313" key="11">
    <source>
        <dbReference type="Proteomes" id="UP000324194"/>
    </source>
</evidence>
<feature type="transmembrane region" description="Helical" evidence="8">
    <location>
        <begin position="769"/>
        <end position="792"/>
    </location>
</feature>
<comment type="subcellular location">
    <subcellularLocation>
        <location evidence="1">Membrane</location>
        <topology evidence="1">Multi-pass membrane protein</topology>
    </subcellularLocation>
</comment>
<name>A0A5E4PF47_9COXI</name>
<proteinExistence type="predicted"/>
<dbReference type="Gene3D" id="3.40.1110.10">
    <property type="entry name" value="Calcium-transporting ATPase, cytoplasmic domain N"/>
    <property type="match status" value="1"/>
</dbReference>
<dbReference type="InterPro" id="IPR036412">
    <property type="entry name" value="HAD-like_sf"/>
</dbReference>
<dbReference type="PROSITE" id="PS00154">
    <property type="entry name" value="ATPASE_E1_E2"/>
    <property type="match status" value="1"/>
</dbReference>
<dbReference type="SFLD" id="SFLDF00027">
    <property type="entry name" value="p-type_atpase"/>
    <property type="match status" value="1"/>
</dbReference>
<feature type="transmembrane region" description="Helical" evidence="8">
    <location>
        <begin position="738"/>
        <end position="757"/>
    </location>
</feature>
<dbReference type="SFLD" id="SFLDS00003">
    <property type="entry name" value="Haloacid_Dehalogenase"/>
    <property type="match status" value="1"/>
</dbReference>
<dbReference type="Gene3D" id="2.70.150.10">
    <property type="entry name" value="Calcium-transporting ATPase, cytoplasmic transduction domain A"/>
    <property type="match status" value="1"/>
</dbReference>
<evidence type="ECO:0000256" key="8">
    <source>
        <dbReference type="SAM" id="Phobius"/>
    </source>
</evidence>
<feature type="transmembrane region" description="Helical" evidence="8">
    <location>
        <begin position="77"/>
        <end position="96"/>
    </location>
</feature>
<dbReference type="InterPro" id="IPR006068">
    <property type="entry name" value="ATPase_P-typ_cation-transptr_C"/>
</dbReference>
<feature type="transmembrane region" description="Helical" evidence="8">
    <location>
        <begin position="661"/>
        <end position="682"/>
    </location>
</feature>
<keyword evidence="4" id="KW-0067">ATP-binding</keyword>
<keyword evidence="6 8" id="KW-1133">Transmembrane helix</keyword>
<dbReference type="Pfam" id="PF00689">
    <property type="entry name" value="Cation_ATPase_C"/>
    <property type="match status" value="1"/>
</dbReference>
<dbReference type="InterPro" id="IPR059000">
    <property type="entry name" value="ATPase_P-type_domA"/>
</dbReference>
<dbReference type="NCBIfam" id="TIGR01494">
    <property type="entry name" value="ATPase_P-type"/>
    <property type="match status" value="2"/>
</dbReference>
<dbReference type="SUPFAM" id="SSF81665">
    <property type="entry name" value="Calcium ATPase, transmembrane domain M"/>
    <property type="match status" value="1"/>
</dbReference>
<keyword evidence="2 8" id="KW-0812">Transmembrane</keyword>
<evidence type="ECO:0000256" key="2">
    <source>
        <dbReference type="ARBA" id="ARBA00022692"/>
    </source>
</evidence>
<evidence type="ECO:0000256" key="4">
    <source>
        <dbReference type="ARBA" id="ARBA00022840"/>
    </source>
</evidence>
<dbReference type="SFLD" id="SFLDG00002">
    <property type="entry name" value="C1.7:_P-type_atpase_like"/>
    <property type="match status" value="1"/>
</dbReference>
<dbReference type="SUPFAM" id="SSF81660">
    <property type="entry name" value="Metal cation-transporting ATPase, ATP-binding domain N"/>
    <property type="match status" value="1"/>
</dbReference>
<dbReference type="Gene3D" id="3.40.50.1000">
    <property type="entry name" value="HAD superfamily/HAD-like"/>
    <property type="match status" value="1"/>
</dbReference>
<dbReference type="PANTHER" id="PTHR42861">
    <property type="entry name" value="CALCIUM-TRANSPORTING ATPASE"/>
    <property type="match status" value="1"/>
</dbReference>
<dbReference type="SUPFAM" id="SSF81653">
    <property type="entry name" value="Calcium ATPase, transduction domain A"/>
    <property type="match status" value="1"/>
</dbReference>
<dbReference type="KEGG" id="asip:AQUSIP_05230"/>
<dbReference type="InterPro" id="IPR023299">
    <property type="entry name" value="ATPase_P-typ_cyto_dom_N"/>
</dbReference>
<dbReference type="PRINTS" id="PR00120">
    <property type="entry name" value="HATPASE"/>
</dbReference>
<dbReference type="EMBL" id="LR699119">
    <property type="protein sequence ID" value="VVC75235.1"/>
    <property type="molecule type" value="Genomic_DNA"/>
</dbReference>
<feature type="transmembrane region" description="Helical" evidence="8">
    <location>
        <begin position="798"/>
        <end position="815"/>
    </location>
</feature>
<dbReference type="Gene3D" id="1.20.1110.10">
    <property type="entry name" value="Calcium-transporting ATPase, transmembrane domain"/>
    <property type="match status" value="1"/>
</dbReference>
<reference evidence="10 11" key="1">
    <citation type="submission" date="2019-08" db="EMBL/GenBank/DDBJ databases">
        <authorList>
            <person name="Guy L."/>
        </authorList>
    </citation>
    <scope>NUCLEOTIDE SEQUENCE [LARGE SCALE GENOMIC DNA]</scope>
    <source>
        <strain evidence="10 11">SGT-108</strain>
    </source>
</reference>
<accession>A0A5E4PF47</accession>
<dbReference type="InterPro" id="IPR023298">
    <property type="entry name" value="ATPase_P-typ_TM_dom_sf"/>
</dbReference>
<dbReference type="GO" id="GO:0005524">
    <property type="term" value="F:ATP binding"/>
    <property type="evidence" value="ECO:0007669"/>
    <property type="project" value="UniProtKB-KW"/>
</dbReference>
<keyword evidence="3" id="KW-0547">Nucleotide-binding</keyword>
<dbReference type="GO" id="GO:0016887">
    <property type="term" value="F:ATP hydrolysis activity"/>
    <property type="evidence" value="ECO:0007669"/>
    <property type="project" value="InterPro"/>
</dbReference>
<dbReference type="InterPro" id="IPR018303">
    <property type="entry name" value="ATPase_P-typ_P_site"/>
</dbReference>
<dbReference type="InterPro" id="IPR008250">
    <property type="entry name" value="ATPase_P-typ_transduc_dom_A_sf"/>
</dbReference>
<feature type="transmembrane region" description="Helical" evidence="8">
    <location>
        <begin position="709"/>
        <end position="732"/>
    </location>
</feature>
<dbReference type="PRINTS" id="PR00119">
    <property type="entry name" value="CATATPASE"/>
</dbReference>
<feature type="transmembrane region" description="Helical" evidence="8">
    <location>
        <begin position="270"/>
        <end position="298"/>
    </location>
</feature>
<dbReference type="SMART" id="SM00831">
    <property type="entry name" value="Cation_ATPase_N"/>
    <property type="match status" value="1"/>
</dbReference>
<dbReference type="InterPro" id="IPR044492">
    <property type="entry name" value="P_typ_ATPase_HD_dom"/>
</dbReference>
<keyword evidence="5" id="KW-1278">Translocase</keyword>
<dbReference type="AlphaFoldDB" id="A0A5E4PF47"/>
<dbReference type="Pfam" id="PF00702">
    <property type="entry name" value="Hydrolase"/>
    <property type="match status" value="1"/>
</dbReference>
<feature type="domain" description="Cation-transporting P-type ATPase N-terminal" evidence="9">
    <location>
        <begin position="1"/>
        <end position="73"/>
    </location>
</feature>
<evidence type="ECO:0000256" key="6">
    <source>
        <dbReference type="ARBA" id="ARBA00022989"/>
    </source>
</evidence>
<protein>
    <submittedName>
        <fullName evidence="10">Calcium-transporting ATPase 1</fullName>
    </submittedName>
</protein>
<evidence type="ECO:0000313" key="10">
    <source>
        <dbReference type="EMBL" id="VVC75235.1"/>
    </source>
</evidence>
<dbReference type="GO" id="GO:0016020">
    <property type="term" value="C:membrane"/>
    <property type="evidence" value="ECO:0007669"/>
    <property type="project" value="UniProtKB-SubCell"/>
</dbReference>
<dbReference type="GO" id="GO:0015662">
    <property type="term" value="F:P-type ion transporter activity"/>
    <property type="evidence" value="ECO:0007669"/>
    <property type="project" value="UniProtKB-ARBA"/>
</dbReference>
<sequence>MFRALPVERINQSLSPGWNLDEEEVVRRRAQYGANDVVEKRRNAWLGLLTDTLLDPMIWFLVAASFLFAILSKYTSAIILLLAIIPIGGMDAFLHWRTQVSTQALSSRLIAYARVIRDGRERMIEARDIVPGDLVLVKGGEYFAADGVIISAENAQVDESSLTGEAFPVSKQALAAIPAGSAQPLISYTYWGLVGTRLLTGSTLVRVVYTGKETIYGEIVSSVLKTQQEMTPLQHALARLVFILIVVASGFCILLALVRFYQGFGLVDAILSAATLAVVALPDEFPMTFTFFLGVGVYRLAKKHALVKRAVSVENIGRVSCICTDKTGTITEGRFRVAVSTPAQSVMQADLLLCAKLASRADSGDPLDAAIIDVAKDLPAAGYESKQVYPFTEERKRETSCYQLDRQFYFATKGAPEVLLNICTLASGQEDYWREQVNQLARQGYKVIACARLLLPAQNAALAEPDRNYEFMGVLAFEDPPRQEVFAAVRQCRRGGIRVLMITGDHPSTAKKIAADIGLGEGAPNVITAGKAELLLRKGGGEFLRHVDVIARAVPSQKFAVVNALRDLDEIVAVTGDGVNDVPALRAADVGIAMGERGMQSAREAASIVLLDDNFGSIVNAVSEGKQLFRNLQLSFKYLLLVHTPYVLSATLIPLMGFPLLYYPIHIVCIELFIHPTCMLVFQNLPGEMPAAVSSAAKRRISFFNPYDWWGMGILGLYSTLIVMSAYLMSLYLTGNDMIARANAFLAVGLAHIAFTLGLSRLQSLTARIIVIVSLAALLLLVQVPVIANYFNMQPPSLATWGVLVFLSTVTAWLTRKFA</sequence>
<dbReference type="InterPro" id="IPR004014">
    <property type="entry name" value="ATPase_P-typ_cation-transptr_N"/>
</dbReference>
<dbReference type="SUPFAM" id="SSF56784">
    <property type="entry name" value="HAD-like"/>
    <property type="match status" value="1"/>
</dbReference>
<evidence type="ECO:0000256" key="7">
    <source>
        <dbReference type="ARBA" id="ARBA00023136"/>
    </source>
</evidence>
<dbReference type="Pfam" id="PF00690">
    <property type="entry name" value="Cation_ATPase_N"/>
    <property type="match status" value="1"/>
</dbReference>
<dbReference type="Pfam" id="PF00122">
    <property type="entry name" value="E1-E2_ATPase"/>
    <property type="match status" value="1"/>
</dbReference>
<organism evidence="10 11">
    <name type="scientific">Aquicella siphonis</name>
    <dbReference type="NCBI Taxonomy" id="254247"/>
    <lineage>
        <taxon>Bacteria</taxon>
        <taxon>Pseudomonadati</taxon>
        <taxon>Pseudomonadota</taxon>
        <taxon>Gammaproteobacteria</taxon>
        <taxon>Legionellales</taxon>
        <taxon>Coxiellaceae</taxon>
        <taxon>Aquicella</taxon>
    </lineage>
</organism>
<feature type="transmembrane region" description="Helical" evidence="8">
    <location>
        <begin position="48"/>
        <end position="71"/>
    </location>
</feature>
<keyword evidence="11" id="KW-1185">Reference proteome</keyword>
<evidence type="ECO:0000256" key="3">
    <source>
        <dbReference type="ARBA" id="ARBA00022741"/>
    </source>
</evidence>
<dbReference type="InterPro" id="IPR001757">
    <property type="entry name" value="P_typ_ATPase"/>
</dbReference>
<dbReference type="Proteomes" id="UP000324194">
    <property type="component" value="Chromosome 1"/>
</dbReference>
<evidence type="ECO:0000256" key="1">
    <source>
        <dbReference type="ARBA" id="ARBA00004141"/>
    </source>
</evidence>
<feature type="transmembrane region" description="Helical" evidence="8">
    <location>
        <begin position="636"/>
        <end position="655"/>
    </location>
</feature>
<gene>
    <name evidence="10" type="ORF">AQUSIP_05230</name>
</gene>
<evidence type="ECO:0000256" key="5">
    <source>
        <dbReference type="ARBA" id="ARBA00022967"/>
    </source>
</evidence>
<keyword evidence="7 8" id="KW-0472">Membrane</keyword>
<dbReference type="InterPro" id="IPR023214">
    <property type="entry name" value="HAD_sf"/>
</dbReference>
<feature type="transmembrane region" description="Helical" evidence="8">
    <location>
        <begin position="236"/>
        <end position="258"/>
    </location>
</feature>
<dbReference type="RefSeq" id="WP_172622704.1">
    <property type="nucleotide sequence ID" value="NZ_LR699119.1"/>
</dbReference>